<keyword evidence="7" id="KW-1185">Reference proteome</keyword>
<sequence length="180" mass="20654">MSVCIWMEVQCSVTKVNKGATWLRAVIDAPHSMFADILCIHSNCSFSSSYSSEIFKITAEWKDLQDLLESTQDSIQRQFKELSARTLQFAERERKVHEEMRDKVSNGLKKAFDPAKLVLDAMEGFYPPPPAKKGKIGLEATWKSCIFVLEQPMEISSALLNWQTSGREKLWEWKTSLQRC</sequence>
<protein>
    <recommendedName>
        <fullName evidence="5">FRIGIDA-like protein</fullName>
    </recommendedName>
</protein>
<evidence type="ECO:0000256" key="1">
    <source>
        <dbReference type="ARBA" id="ARBA00008956"/>
    </source>
</evidence>
<keyword evidence="3 5" id="KW-0221">Differentiation</keyword>
<dbReference type="InterPro" id="IPR012474">
    <property type="entry name" value="Frigida"/>
</dbReference>
<organism evidence="6 7">
    <name type="scientific">Dillenia turbinata</name>
    <dbReference type="NCBI Taxonomy" id="194707"/>
    <lineage>
        <taxon>Eukaryota</taxon>
        <taxon>Viridiplantae</taxon>
        <taxon>Streptophyta</taxon>
        <taxon>Embryophyta</taxon>
        <taxon>Tracheophyta</taxon>
        <taxon>Spermatophyta</taxon>
        <taxon>Magnoliopsida</taxon>
        <taxon>eudicotyledons</taxon>
        <taxon>Gunneridae</taxon>
        <taxon>Pentapetalae</taxon>
        <taxon>Dilleniales</taxon>
        <taxon>Dilleniaceae</taxon>
        <taxon>Dillenia</taxon>
    </lineage>
</organism>
<keyword evidence="4 5" id="KW-0287">Flowering</keyword>
<keyword evidence="2 5" id="KW-0217">Developmental protein</keyword>
<dbReference type="PANTHER" id="PTHR31791">
    <property type="entry name" value="FRIGIDA-LIKE PROTEIN 3-RELATED"/>
    <property type="match status" value="1"/>
</dbReference>
<dbReference type="GO" id="GO:0009908">
    <property type="term" value="P:flower development"/>
    <property type="evidence" value="ECO:0007669"/>
    <property type="project" value="UniProtKB-KW"/>
</dbReference>
<evidence type="ECO:0000313" key="6">
    <source>
        <dbReference type="EMBL" id="KAK6914794.1"/>
    </source>
</evidence>
<dbReference type="PANTHER" id="PTHR31791:SF47">
    <property type="entry name" value="INACTIVE FRIGIDA-LIKE PROTEIN 2"/>
    <property type="match status" value="1"/>
</dbReference>
<proteinExistence type="inferred from homology"/>
<dbReference type="EMBL" id="JBAMMX010000025">
    <property type="protein sequence ID" value="KAK6914794.1"/>
    <property type="molecule type" value="Genomic_DNA"/>
</dbReference>
<dbReference type="GO" id="GO:0030154">
    <property type="term" value="P:cell differentiation"/>
    <property type="evidence" value="ECO:0007669"/>
    <property type="project" value="UniProtKB-KW"/>
</dbReference>
<evidence type="ECO:0000256" key="3">
    <source>
        <dbReference type="ARBA" id="ARBA00022782"/>
    </source>
</evidence>
<comment type="similarity">
    <text evidence="1 5">Belongs to the Frigida family.</text>
</comment>
<evidence type="ECO:0000256" key="2">
    <source>
        <dbReference type="ARBA" id="ARBA00022473"/>
    </source>
</evidence>
<gene>
    <name evidence="6" type="ORF">RJ641_019911</name>
</gene>
<reference evidence="6 7" key="1">
    <citation type="submission" date="2023-12" db="EMBL/GenBank/DDBJ databases">
        <title>A high-quality genome assembly for Dillenia turbinata (Dilleniales).</title>
        <authorList>
            <person name="Chanderbali A."/>
        </authorList>
    </citation>
    <scope>NUCLEOTIDE SEQUENCE [LARGE SCALE GENOMIC DNA]</scope>
    <source>
        <strain evidence="6">LSX21</strain>
        <tissue evidence="6">Leaf</tissue>
    </source>
</reference>
<evidence type="ECO:0000256" key="5">
    <source>
        <dbReference type="RuleBase" id="RU364012"/>
    </source>
</evidence>
<accession>A0AAN8UL48</accession>
<dbReference type="Pfam" id="PF07899">
    <property type="entry name" value="Frigida"/>
    <property type="match status" value="1"/>
</dbReference>
<evidence type="ECO:0000313" key="7">
    <source>
        <dbReference type="Proteomes" id="UP001370490"/>
    </source>
</evidence>
<dbReference type="Proteomes" id="UP001370490">
    <property type="component" value="Unassembled WGS sequence"/>
</dbReference>
<name>A0AAN8UL48_9MAGN</name>
<dbReference type="AlphaFoldDB" id="A0AAN8UL48"/>
<evidence type="ECO:0000256" key="4">
    <source>
        <dbReference type="ARBA" id="ARBA00023089"/>
    </source>
</evidence>
<comment type="caution">
    <text evidence="6">The sequence shown here is derived from an EMBL/GenBank/DDBJ whole genome shotgun (WGS) entry which is preliminary data.</text>
</comment>